<evidence type="ECO:0000256" key="6">
    <source>
        <dbReference type="RuleBase" id="RU000363"/>
    </source>
</evidence>
<dbReference type="AlphaFoldDB" id="A0AAD8KJR7"/>
<keyword evidence="7" id="KW-1133">Transmembrane helix</keyword>
<evidence type="ECO:0000256" key="7">
    <source>
        <dbReference type="SAM" id="Phobius"/>
    </source>
</evidence>
<evidence type="ECO:0000313" key="9">
    <source>
        <dbReference type="Proteomes" id="UP001229421"/>
    </source>
</evidence>
<keyword evidence="7" id="KW-0472">Membrane</keyword>
<evidence type="ECO:0000313" key="8">
    <source>
        <dbReference type="EMBL" id="KAK1422396.1"/>
    </source>
</evidence>
<evidence type="ECO:0000256" key="3">
    <source>
        <dbReference type="ARBA" id="ARBA00022857"/>
    </source>
</evidence>
<sequence length="385" mass="43497">MHYFDHLLQSFNSLSHRYLLHFTLLLITHNKENLAMDLLNSFLNLVAPPFTFFSILFFLPPWIFFKFCTRIFHSFFPEDISGKVVLITGASSGIGEHLAYEYASRGARLALCARREDRLRQVVDRCLQIGSPDAIFICADVSNAYDCKRMVDQTVHHFKGLDHLVNNAGISQVCTLEEADDITNLRPVMDVNFWGSVYTTKFAAPHLRNCGGRITVLSSAASWIPAPRMSIYSASKAALEQFYETMKIEFGSNVKITTVTPGFIESELTQGKFLSHEGKMVVDPITRDMQVNLSPVGKVEGTARAIVKQTLRGECYVTEPSWIKMSYVWKVLWPEAVEWVNRLMCMTTIGGETHHETIGKRIMDMVGGKSILYPASIRSSEMKSE</sequence>
<dbReference type="InterPro" id="IPR002347">
    <property type="entry name" value="SDR_fam"/>
</dbReference>
<name>A0AAD8KJR7_TARER</name>
<protein>
    <submittedName>
        <fullName evidence="8">Uncharacterized protein</fullName>
    </submittedName>
</protein>
<dbReference type="Gene3D" id="3.40.50.720">
    <property type="entry name" value="NAD(P)-binding Rossmann-like Domain"/>
    <property type="match status" value="1"/>
</dbReference>
<dbReference type="GO" id="GO:0005829">
    <property type="term" value="C:cytosol"/>
    <property type="evidence" value="ECO:0007669"/>
    <property type="project" value="TreeGrafter"/>
</dbReference>
<dbReference type="SUPFAM" id="SSF51735">
    <property type="entry name" value="NAD(P)-binding Rossmann-fold domains"/>
    <property type="match status" value="1"/>
</dbReference>
<comment type="similarity">
    <text evidence="2 6">Belongs to the short-chain dehydrogenases/reductases (SDR) family.</text>
</comment>
<dbReference type="InterPro" id="IPR036291">
    <property type="entry name" value="NAD(P)-bd_dom_sf"/>
</dbReference>
<accession>A0AAD8KJR7</accession>
<dbReference type="PANTHER" id="PTHR43391:SF89">
    <property type="entry name" value="11-BETA-HYDROXYSTEROID DEHYDROGENASE 1A-RELATED"/>
    <property type="match status" value="1"/>
</dbReference>
<comment type="caution">
    <text evidence="8">The sequence shown here is derived from an EMBL/GenBank/DDBJ whole genome shotgun (WGS) entry which is preliminary data.</text>
</comment>
<dbReference type="PRINTS" id="PR00080">
    <property type="entry name" value="SDRFAMILY"/>
</dbReference>
<gene>
    <name evidence="8" type="ORF">QVD17_25489</name>
</gene>
<evidence type="ECO:0000256" key="4">
    <source>
        <dbReference type="ARBA" id="ARBA00022968"/>
    </source>
</evidence>
<evidence type="ECO:0000256" key="1">
    <source>
        <dbReference type="ARBA" id="ARBA00004606"/>
    </source>
</evidence>
<dbReference type="GO" id="GO:0016020">
    <property type="term" value="C:membrane"/>
    <property type="evidence" value="ECO:0007669"/>
    <property type="project" value="UniProtKB-SubCell"/>
</dbReference>
<dbReference type="PRINTS" id="PR00081">
    <property type="entry name" value="GDHRDH"/>
</dbReference>
<keyword evidence="7" id="KW-0812">Transmembrane</keyword>
<keyword evidence="5" id="KW-0560">Oxidoreductase</keyword>
<proteinExistence type="inferred from homology"/>
<dbReference type="GO" id="GO:0072582">
    <property type="term" value="F:17-beta-hydroxysteroid dehydrogenase (NADP+) activity"/>
    <property type="evidence" value="ECO:0007669"/>
    <property type="project" value="TreeGrafter"/>
</dbReference>
<dbReference type="PANTHER" id="PTHR43391">
    <property type="entry name" value="RETINOL DEHYDROGENASE-RELATED"/>
    <property type="match status" value="1"/>
</dbReference>
<reference evidence="8" key="1">
    <citation type="journal article" date="2023" name="bioRxiv">
        <title>Improved chromosome-level genome assembly for marigold (Tagetes erecta).</title>
        <authorList>
            <person name="Jiang F."/>
            <person name="Yuan L."/>
            <person name="Wang S."/>
            <person name="Wang H."/>
            <person name="Xu D."/>
            <person name="Wang A."/>
            <person name="Fan W."/>
        </authorList>
    </citation>
    <scope>NUCLEOTIDE SEQUENCE</scope>
    <source>
        <strain evidence="8">WSJ</strain>
        <tissue evidence="8">Leaf</tissue>
    </source>
</reference>
<comment type="subcellular location">
    <subcellularLocation>
        <location evidence="1">Membrane</location>
        <topology evidence="1">Single-pass type II membrane protein</topology>
    </subcellularLocation>
</comment>
<keyword evidence="9" id="KW-1185">Reference proteome</keyword>
<dbReference type="GO" id="GO:0008202">
    <property type="term" value="P:steroid metabolic process"/>
    <property type="evidence" value="ECO:0007669"/>
    <property type="project" value="TreeGrafter"/>
</dbReference>
<evidence type="ECO:0000256" key="2">
    <source>
        <dbReference type="ARBA" id="ARBA00006484"/>
    </source>
</evidence>
<organism evidence="8 9">
    <name type="scientific">Tagetes erecta</name>
    <name type="common">African marigold</name>
    <dbReference type="NCBI Taxonomy" id="13708"/>
    <lineage>
        <taxon>Eukaryota</taxon>
        <taxon>Viridiplantae</taxon>
        <taxon>Streptophyta</taxon>
        <taxon>Embryophyta</taxon>
        <taxon>Tracheophyta</taxon>
        <taxon>Spermatophyta</taxon>
        <taxon>Magnoliopsida</taxon>
        <taxon>eudicotyledons</taxon>
        <taxon>Gunneridae</taxon>
        <taxon>Pentapetalae</taxon>
        <taxon>asterids</taxon>
        <taxon>campanulids</taxon>
        <taxon>Asterales</taxon>
        <taxon>Asteraceae</taxon>
        <taxon>Asteroideae</taxon>
        <taxon>Heliantheae alliance</taxon>
        <taxon>Tageteae</taxon>
        <taxon>Tagetes</taxon>
    </lineage>
</organism>
<dbReference type="EMBL" id="JAUHHV010000006">
    <property type="protein sequence ID" value="KAK1422396.1"/>
    <property type="molecule type" value="Genomic_DNA"/>
</dbReference>
<keyword evidence="3" id="KW-0521">NADP</keyword>
<evidence type="ECO:0000256" key="5">
    <source>
        <dbReference type="ARBA" id="ARBA00023002"/>
    </source>
</evidence>
<dbReference type="Proteomes" id="UP001229421">
    <property type="component" value="Unassembled WGS sequence"/>
</dbReference>
<keyword evidence="4" id="KW-0735">Signal-anchor</keyword>
<feature type="transmembrane region" description="Helical" evidence="7">
    <location>
        <begin position="42"/>
        <end position="65"/>
    </location>
</feature>
<dbReference type="Pfam" id="PF00106">
    <property type="entry name" value="adh_short"/>
    <property type="match status" value="1"/>
</dbReference>